<proteinExistence type="predicted"/>
<evidence type="ECO:0000313" key="1">
    <source>
        <dbReference type="EMBL" id="JAD77899.1"/>
    </source>
</evidence>
<reference evidence="1" key="1">
    <citation type="submission" date="2014-09" db="EMBL/GenBank/DDBJ databases">
        <authorList>
            <person name="Magalhaes I.L.F."/>
            <person name="Oliveira U."/>
            <person name="Santos F.R."/>
            <person name="Vidigal T.H.D.A."/>
            <person name="Brescovit A.D."/>
            <person name="Santos A.J."/>
        </authorList>
    </citation>
    <scope>NUCLEOTIDE SEQUENCE</scope>
    <source>
        <tissue evidence="1">Shoot tissue taken approximately 20 cm above the soil surface</tissue>
    </source>
</reference>
<dbReference type="AlphaFoldDB" id="A0A0A9CNJ9"/>
<organism evidence="1">
    <name type="scientific">Arundo donax</name>
    <name type="common">Giant reed</name>
    <name type="synonym">Donax arundinaceus</name>
    <dbReference type="NCBI Taxonomy" id="35708"/>
    <lineage>
        <taxon>Eukaryota</taxon>
        <taxon>Viridiplantae</taxon>
        <taxon>Streptophyta</taxon>
        <taxon>Embryophyta</taxon>
        <taxon>Tracheophyta</taxon>
        <taxon>Spermatophyta</taxon>
        <taxon>Magnoliopsida</taxon>
        <taxon>Liliopsida</taxon>
        <taxon>Poales</taxon>
        <taxon>Poaceae</taxon>
        <taxon>PACMAD clade</taxon>
        <taxon>Arundinoideae</taxon>
        <taxon>Arundineae</taxon>
        <taxon>Arundo</taxon>
    </lineage>
</organism>
<sequence>MELRLVLEDCCKLVVEPKAAYFVSHMHELSPTRADLIEKLRRQHLHQCLLQHPHHSYPHQKPHHHRHHMLYGPCHADLLHNIIPL</sequence>
<reference evidence="1" key="2">
    <citation type="journal article" date="2015" name="Data Brief">
        <title>Shoot transcriptome of the giant reed, Arundo donax.</title>
        <authorList>
            <person name="Barrero R.A."/>
            <person name="Guerrero F.D."/>
            <person name="Moolhuijzen P."/>
            <person name="Goolsby J.A."/>
            <person name="Tidwell J."/>
            <person name="Bellgard S.E."/>
            <person name="Bellgard M.I."/>
        </authorList>
    </citation>
    <scope>NUCLEOTIDE SEQUENCE</scope>
    <source>
        <tissue evidence="1">Shoot tissue taken approximately 20 cm above the soil surface</tissue>
    </source>
</reference>
<dbReference type="EMBL" id="GBRH01219996">
    <property type="protein sequence ID" value="JAD77899.1"/>
    <property type="molecule type" value="Transcribed_RNA"/>
</dbReference>
<name>A0A0A9CNJ9_ARUDO</name>
<protein>
    <submittedName>
        <fullName evidence="1">Uncharacterized protein</fullName>
    </submittedName>
</protein>
<accession>A0A0A9CNJ9</accession>